<dbReference type="AlphaFoldDB" id="A0A8K0I1X8"/>
<protein>
    <submittedName>
        <fullName evidence="1">Uncharacterized protein</fullName>
    </submittedName>
</protein>
<dbReference type="EMBL" id="CM017874">
    <property type="protein sequence ID" value="KAG1333954.1"/>
    <property type="molecule type" value="Genomic_DNA"/>
</dbReference>
<evidence type="ECO:0000313" key="2">
    <source>
        <dbReference type="Proteomes" id="UP000797356"/>
    </source>
</evidence>
<keyword evidence="2" id="KW-1185">Reference proteome</keyword>
<comment type="caution">
    <text evidence="1">The sequence shown here is derived from an EMBL/GenBank/DDBJ whole genome shotgun (WGS) entry which is preliminary data.</text>
</comment>
<organism evidence="1 2">
    <name type="scientific">Cocos nucifera</name>
    <name type="common">Coconut palm</name>
    <dbReference type="NCBI Taxonomy" id="13894"/>
    <lineage>
        <taxon>Eukaryota</taxon>
        <taxon>Viridiplantae</taxon>
        <taxon>Streptophyta</taxon>
        <taxon>Embryophyta</taxon>
        <taxon>Tracheophyta</taxon>
        <taxon>Spermatophyta</taxon>
        <taxon>Magnoliopsida</taxon>
        <taxon>Liliopsida</taxon>
        <taxon>Arecaceae</taxon>
        <taxon>Arecoideae</taxon>
        <taxon>Cocoseae</taxon>
        <taxon>Attaleinae</taxon>
        <taxon>Cocos</taxon>
    </lineage>
</organism>
<reference evidence="1" key="2">
    <citation type="submission" date="2019-07" db="EMBL/GenBank/DDBJ databases">
        <authorList>
            <person name="Yang Y."/>
            <person name="Bocs S."/>
            <person name="Baudouin L."/>
        </authorList>
    </citation>
    <scope>NUCLEOTIDE SEQUENCE</scope>
    <source>
        <tissue evidence="1">Spear leaf of Hainan Tall coconut</tissue>
    </source>
</reference>
<sequence>MELQRLDVDLNTYIVNQVLKSLPSALSDPTVDLAMPDAFGISPVPLSLAFVHSLTCPLVASRAIKGTFHMILFAVLLVLGLDRDVLHGFYGKVRFCCSQL</sequence>
<dbReference type="Proteomes" id="UP000797356">
    <property type="component" value="Chromosome 3"/>
</dbReference>
<name>A0A8K0I1X8_COCNU</name>
<reference evidence="1" key="1">
    <citation type="journal article" date="2017" name="Gigascience">
        <title>The genome draft of coconut (Cocos nucifera).</title>
        <authorList>
            <person name="Xiao Y."/>
            <person name="Xu P."/>
            <person name="Fan H."/>
            <person name="Baudouin L."/>
            <person name="Xia W."/>
            <person name="Bocs S."/>
            <person name="Xu J."/>
            <person name="Li Q."/>
            <person name="Guo A."/>
            <person name="Zhou L."/>
            <person name="Li J."/>
            <person name="Wu Y."/>
            <person name="Ma Z."/>
            <person name="Armero A."/>
            <person name="Issali A.E."/>
            <person name="Liu N."/>
            <person name="Peng M."/>
            <person name="Yang Y."/>
        </authorList>
    </citation>
    <scope>NUCLEOTIDE SEQUENCE</scope>
    <source>
        <tissue evidence="1">Spear leaf of Hainan Tall coconut</tissue>
    </source>
</reference>
<gene>
    <name evidence="1" type="ORF">COCNU_03G000730</name>
</gene>
<proteinExistence type="predicted"/>
<evidence type="ECO:0000313" key="1">
    <source>
        <dbReference type="EMBL" id="KAG1333954.1"/>
    </source>
</evidence>
<accession>A0A8K0I1X8</accession>